<evidence type="ECO:0000313" key="1">
    <source>
        <dbReference type="EMBL" id="MCI86711.1"/>
    </source>
</evidence>
<name>A0A392VIC2_9FABA</name>
<proteinExistence type="predicted"/>
<comment type="caution">
    <text evidence="1">The sequence shown here is derived from an EMBL/GenBank/DDBJ whole genome shotgun (WGS) entry which is preliminary data.</text>
</comment>
<accession>A0A392VIC2</accession>
<protein>
    <submittedName>
        <fullName evidence="1">Uncharacterized protein</fullName>
    </submittedName>
</protein>
<dbReference type="EMBL" id="LXQA011147721">
    <property type="protein sequence ID" value="MCI86711.1"/>
    <property type="molecule type" value="Genomic_DNA"/>
</dbReference>
<organism evidence="1 2">
    <name type="scientific">Trifolium medium</name>
    <dbReference type="NCBI Taxonomy" id="97028"/>
    <lineage>
        <taxon>Eukaryota</taxon>
        <taxon>Viridiplantae</taxon>
        <taxon>Streptophyta</taxon>
        <taxon>Embryophyta</taxon>
        <taxon>Tracheophyta</taxon>
        <taxon>Spermatophyta</taxon>
        <taxon>Magnoliopsida</taxon>
        <taxon>eudicotyledons</taxon>
        <taxon>Gunneridae</taxon>
        <taxon>Pentapetalae</taxon>
        <taxon>rosids</taxon>
        <taxon>fabids</taxon>
        <taxon>Fabales</taxon>
        <taxon>Fabaceae</taxon>
        <taxon>Papilionoideae</taxon>
        <taxon>50 kb inversion clade</taxon>
        <taxon>NPAAA clade</taxon>
        <taxon>Hologalegina</taxon>
        <taxon>IRL clade</taxon>
        <taxon>Trifolieae</taxon>
        <taxon>Trifolium</taxon>
    </lineage>
</organism>
<dbReference type="Proteomes" id="UP000265520">
    <property type="component" value="Unassembled WGS sequence"/>
</dbReference>
<keyword evidence="2" id="KW-1185">Reference proteome</keyword>
<reference evidence="1 2" key="1">
    <citation type="journal article" date="2018" name="Front. Plant Sci.">
        <title>Red Clover (Trifolium pratense) and Zigzag Clover (T. medium) - A Picture of Genomic Similarities and Differences.</title>
        <authorList>
            <person name="Dluhosova J."/>
            <person name="Istvanek J."/>
            <person name="Nedelnik J."/>
            <person name="Repkova J."/>
        </authorList>
    </citation>
    <scope>NUCLEOTIDE SEQUENCE [LARGE SCALE GENOMIC DNA]</scope>
    <source>
        <strain evidence="2">cv. 10/8</strain>
        <tissue evidence="1">Leaf</tissue>
    </source>
</reference>
<sequence length="42" mass="4901">MISCHRLYHHVIDVYFEVFANLIEEYSILEPLVCCSGVLESK</sequence>
<dbReference type="AlphaFoldDB" id="A0A392VIC2"/>
<evidence type="ECO:0000313" key="2">
    <source>
        <dbReference type="Proteomes" id="UP000265520"/>
    </source>
</evidence>
<feature type="non-terminal residue" evidence="1">
    <location>
        <position position="42"/>
    </location>
</feature>